<comment type="caution">
    <text evidence="1">The sequence shown here is derived from an EMBL/GenBank/DDBJ whole genome shotgun (WGS) entry which is preliminary data.</text>
</comment>
<organism evidence="1 2">
    <name type="scientific">Phaseolus coccineus</name>
    <name type="common">Scarlet runner bean</name>
    <name type="synonym">Phaseolus multiflorus</name>
    <dbReference type="NCBI Taxonomy" id="3886"/>
    <lineage>
        <taxon>Eukaryota</taxon>
        <taxon>Viridiplantae</taxon>
        <taxon>Streptophyta</taxon>
        <taxon>Embryophyta</taxon>
        <taxon>Tracheophyta</taxon>
        <taxon>Spermatophyta</taxon>
        <taxon>Magnoliopsida</taxon>
        <taxon>eudicotyledons</taxon>
        <taxon>Gunneridae</taxon>
        <taxon>Pentapetalae</taxon>
        <taxon>rosids</taxon>
        <taxon>fabids</taxon>
        <taxon>Fabales</taxon>
        <taxon>Fabaceae</taxon>
        <taxon>Papilionoideae</taxon>
        <taxon>50 kb inversion clade</taxon>
        <taxon>NPAAA clade</taxon>
        <taxon>indigoferoid/millettioid clade</taxon>
        <taxon>Phaseoleae</taxon>
        <taxon>Phaseolus</taxon>
    </lineage>
</organism>
<dbReference type="EMBL" id="JAYMYR010000007">
    <property type="protein sequence ID" value="KAK7352073.1"/>
    <property type="molecule type" value="Genomic_DNA"/>
</dbReference>
<reference evidence="1 2" key="1">
    <citation type="submission" date="2024-01" db="EMBL/GenBank/DDBJ databases">
        <title>The genomes of 5 underutilized Papilionoideae crops provide insights into root nodulation and disease resistanc.</title>
        <authorList>
            <person name="Jiang F."/>
        </authorList>
    </citation>
    <scope>NUCLEOTIDE SEQUENCE [LARGE SCALE GENOMIC DNA]</scope>
    <source>
        <strain evidence="1">JINMINGXINNONG_FW02</strain>
        <tissue evidence="1">Leaves</tissue>
    </source>
</reference>
<evidence type="ECO:0000313" key="2">
    <source>
        <dbReference type="Proteomes" id="UP001374584"/>
    </source>
</evidence>
<dbReference type="AlphaFoldDB" id="A0AAN9MIM3"/>
<name>A0AAN9MIM3_PHACN</name>
<keyword evidence="2" id="KW-1185">Reference proteome</keyword>
<sequence length="73" mass="8452">MESLIHPQIEQLVVKCFVILNGPEILFHALRGDEIVYKTTPRNTAPKRQLSKANKQDTTMHKFYIHDASLYNV</sequence>
<gene>
    <name evidence="1" type="ORF">VNO80_17489</name>
</gene>
<accession>A0AAN9MIM3</accession>
<protein>
    <submittedName>
        <fullName evidence="1">Uncharacterized protein</fullName>
    </submittedName>
</protein>
<evidence type="ECO:0000313" key="1">
    <source>
        <dbReference type="EMBL" id="KAK7352073.1"/>
    </source>
</evidence>
<proteinExistence type="predicted"/>
<dbReference type="Proteomes" id="UP001374584">
    <property type="component" value="Unassembled WGS sequence"/>
</dbReference>